<keyword evidence="3" id="KW-1185">Reference proteome</keyword>
<name>A0A7J7DIR9_TRIWF</name>
<reference evidence="2 3" key="1">
    <citation type="journal article" date="2020" name="Nat. Commun.">
        <title>Genome of Tripterygium wilfordii and identification of cytochrome P450 involved in triptolide biosynthesis.</title>
        <authorList>
            <person name="Tu L."/>
            <person name="Su P."/>
            <person name="Zhang Z."/>
            <person name="Gao L."/>
            <person name="Wang J."/>
            <person name="Hu T."/>
            <person name="Zhou J."/>
            <person name="Zhang Y."/>
            <person name="Zhao Y."/>
            <person name="Liu Y."/>
            <person name="Song Y."/>
            <person name="Tong Y."/>
            <person name="Lu Y."/>
            <person name="Yang J."/>
            <person name="Xu C."/>
            <person name="Jia M."/>
            <person name="Peters R.J."/>
            <person name="Huang L."/>
            <person name="Gao W."/>
        </authorList>
    </citation>
    <scope>NUCLEOTIDE SEQUENCE [LARGE SCALE GENOMIC DNA]</scope>
    <source>
        <strain evidence="3">cv. XIE 37</strain>
        <tissue evidence="2">Leaf</tissue>
    </source>
</reference>
<protein>
    <recommendedName>
        <fullName evidence="4">Serine-rich protein-related</fullName>
    </recommendedName>
</protein>
<organism evidence="2 3">
    <name type="scientific">Tripterygium wilfordii</name>
    <name type="common">Thunder God vine</name>
    <dbReference type="NCBI Taxonomy" id="458696"/>
    <lineage>
        <taxon>Eukaryota</taxon>
        <taxon>Viridiplantae</taxon>
        <taxon>Streptophyta</taxon>
        <taxon>Embryophyta</taxon>
        <taxon>Tracheophyta</taxon>
        <taxon>Spermatophyta</taxon>
        <taxon>Magnoliopsida</taxon>
        <taxon>eudicotyledons</taxon>
        <taxon>Gunneridae</taxon>
        <taxon>Pentapetalae</taxon>
        <taxon>rosids</taxon>
        <taxon>fabids</taxon>
        <taxon>Celastrales</taxon>
        <taxon>Celastraceae</taxon>
        <taxon>Tripterygium</taxon>
    </lineage>
</organism>
<dbReference type="PANTHER" id="PTHR33132">
    <property type="entry name" value="OSJNBB0118P14.9 PROTEIN"/>
    <property type="match status" value="1"/>
</dbReference>
<evidence type="ECO:0000256" key="1">
    <source>
        <dbReference type="SAM" id="MobiDB-lite"/>
    </source>
</evidence>
<proteinExistence type="predicted"/>
<evidence type="ECO:0008006" key="4">
    <source>
        <dbReference type="Google" id="ProtNLM"/>
    </source>
</evidence>
<dbReference type="PANTHER" id="PTHR33132:SF135">
    <property type="entry name" value="OS02G0799700 PROTEIN"/>
    <property type="match status" value="1"/>
</dbReference>
<sequence length="127" mass="13788">MPADLENSNPSEQRSMAAWLSRMKSTPLSQGEELAKAMQKKVAESNMAQTPPTLGPSKACICAPTNHVGSFRCHLHRTTQKPAEEDKKSSMNFGSKVMVDDGKPRLSRFGKAASARSPQKSESLAVE</sequence>
<dbReference type="OrthoDB" id="1924025at2759"/>
<dbReference type="InParanoid" id="A0A7J7DIR9"/>
<evidence type="ECO:0000313" key="2">
    <source>
        <dbReference type="EMBL" id="KAF5746260.1"/>
    </source>
</evidence>
<feature type="region of interest" description="Disordered" evidence="1">
    <location>
        <begin position="77"/>
        <end position="127"/>
    </location>
</feature>
<accession>A0A7J7DIR9</accession>
<dbReference type="Proteomes" id="UP000593562">
    <property type="component" value="Unassembled WGS sequence"/>
</dbReference>
<comment type="caution">
    <text evidence="2">The sequence shown here is derived from an EMBL/GenBank/DDBJ whole genome shotgun (WGS) entry which is preliminary data.</text>
</comment>
<dbReference type="EMBL" id="JAAARO010000006">
    <property type="protein sequence ID" value="KAF5746260.1"/>
    <property type="molecule type" value="Genomic_DNA"/>
</dbReference>
<gene>
    <name evidence="2" type="ORF">HS088_TW06G00430</name>
</gene>
<dbReference type="AlphaFoldDB" id="A0A7J7DIR9"/>
<feature type="compositionally biased region" description="Polar residues" evidence="1">
    <location>
        <begin position="116"/>
        <end position="127"/>
    </location>
</feature>
<feature type="region of interest" description="Disordered" evidence="1">
    <location>
        <begin position="22"/>
        <end position="56"/>
    </location>
</feature>
<evidence type="ECO:0000313" key="3">
    <source>
        <dbReference type="Proteomes" id="UP000593562"/>
    </source>
</evidence>